<keyword evidence="2" id="KW-1133">Transmembrane helix</keyword>
<name>A0A2J0PTI1_9ENTR</name>
<dbReference type="Proteomes" id="UP000229974">
    <property type="component" value="Unassembled WGS sequence"/>
</dbReference>
<dbReference type="Proteomes" id="UP000476281">
    <property type="component" value="Unassembled WGS sequence"/>
</dbReference>
<comment type="caution">
    <text evidence="4">The sequence shown here is derived from an EMBL/GenBank/DDBJ whole genome shotgun (WGS) entry which is preliminary data.</text>
</comment>
<evidence type="ECO:0000313" key="4">
    <source>
        <dbReference type="EMBL" id="PJD79106.1"/>
    </source>
</evidence>
<dbReference type="KEGG" id="ehm:AB284_03200"/>
<dbReference type="AlphaFoldDB" id="A0A2J0PTI1"/>
<protein>
    <submittedName>
        <fullName evidence="4">Monooxygenase</fullName>
    </submittedName>
</protein>
<keyword evidence="2" id="KW-0812">Transmembrane</keyword>
<keyword evidence="2" id="KW-0472">Membrane</keyword>
<feature type="transmembrane region" description="Helical" evidence="2">
    <location>
        <begin position="12"/>
        <end position="32"/>
    </location>
</feature>
<organism evidence="4 5">
    <name type="scientific">Enterobacter hormaechei</name>
    <dbReference type="NCBI Taxonomy" id="158836"/>
    <lineage>
        <taxon>Bacteria</taxon>
        <taxon>Pseudomonadati</taxon>
        <taxon>Pseudomonadota</taxon>
        <taxon>Gammaproteobacteria</taxon>
        <taxon>Enterobacterales</taxon>
        <taxon>Enterobacteriaceae</taxon>
        <taxon>Enterobacter</taxon>
        <taxon>Enterobacter cloacae complex</taxon>
    </lineage>
</organism>
<evidence type="ECO:0000256" key="2">
    <source>
        <dbReference type="SAM" id="Phobius"/>
    </source>
</evidence>
<dbReference type="EMBL" id="WBSZ01000340">
    <property type="protein sequence ID" value="KAB2519954.1"/>
    <property type="molecule type" value="Genomic_DNA"/>
</dbReference>
<reference evidence="4 5" key="1">
    <citation type="journal article" date="2017" name="J. Antimicrob. Chemother.">
        <title>Characterization of the population structure, drug resistance mechanisms and plasmids of the community-associated Enterobacter cloacae complex in China.</title>
        <authorList>
            <person name="Zhou K."/>
            <person name="Yu W."/>
            <person name="Cao X."/>
            <person name="Shen P."/>
            <person name="Lu H."/>
            <person name="Luo Q."/>
            <person name="Rossen J.W.A."/>
            <person name="Xiao Y."/>
        </authorList>
    </citation>
    <scope>NUCLEOTIDE SEQUENCE [LARGE SCALE GENOMIC DNA]</scope>
    <source>
        <strain evidence="4 5">ECC904</strain>
    </source>
</reference>
<reference evidence="3 6" key="2">
    <citation type="submission" date="2019-09" db="EMBL/GenBank/DDBJ databases">
        <title>Reversal of blaTEM antimicrobial resistance by CRISPR-Cas9 in clinical E. coli and other Enterobacteriaceae strains.</title>
        <authorList>
            <person name="Tagliaferri T."/>
            <person name="Guimaraes N."/>
            <person name="Pereira M."/>
            <person name="Felicori L."/>
            <person name="Horz H.-P."/>
            <person name="Santos S."/>
            <person name="Mendes T."/>
        </authorList>
    </citation>
    <scope>NUCLEOTIDE SEQUENCE [LARGE SCALE GENOMIC DNA]</scope>
    <source>
        <strain evidence="3 6">E2_blaTEM_MG</strain>
    </source>
</reference>
<dbReference type="GO" id="GO:0004497">
    <property type="term" value="F:monooxygenase activity"/>
    <property type="evidence" value="ECO:0007669"/>
    <property type="project" value="UniProtKB-KW"/>
</dbReference>
<feature type="compositionally biased region" description="Polar residues" evidence="1">
    <location>
        <begin position="75"/>
        <end position="88"/>
    </location>
</feature>
<feature type="transmembrane region" description="Helical" evidence="2">
    <location>
        <begin position="38"/>
        <end position="60"/>
    </location>
</feature>
<sequence>MKMHVKITAKLMAKMHLVLALVWAILTIPTLLWWKNSILWVSLMSIYAIVISHLAAYSAAHAEKAASKAMDKSEGASQKANQTANSLQGDARQAH</sequence>
<dbReference type="RefSeq" id="WP_015571509.1">
    <property type="nucleotide sequence ID" value="NZ_AMGJ01000037.1"/>
</dbReference>
<feature type="region of interest" description="Disordered" evidence="1">
    <location>
        <begin position="68"/>
        <end position="95"/>
    </location>
</feature>
<evidence type="ECO:0000313" key="6">
    <source>
        <dbReference type="Proteomes" id="UP000476281"/>
    </source>
</evidence>
<keyword evidence="4" id="KW-0560">Oxidoreductase</keyword>
<evidence type="ECO:0000256" key="1">
    <source>
        <dbReference type="SAM" id="MobiDB-lite"/>
    </source>
</evidence>
<keyword evidence="4" id="KW-0503">Monooxygenase</keyword>
<dbReference type="OrthoDB" id="6609860at2"/>
<gene>
    <name evidence="4" type="ORF">B9Q30_22585</name>
    <name evidence="3" type="ORF">F9C29_12020</name>
</gene>
<dbReference type="STRING" id="301102.BFV66_21410"/>
<dbReference type="EMBL" id="NEEW01000015">
    <property type="protein sequence ID" value="PJD79106.1"/>
    <property type="molecule type" value="Genomic_DNA"/>
</dbReference>
<evidence type="ECO:0000313" key="3">
    <source>
        <dbReference type="EMBL" id="KAB2519954.1"/>
    </source>
</evidence>
<evidence type="ECO:0000313" key="5">
    <source>
        <dbReference type="Proteomes" id="UP000229974"/>
    </source>
</evidence>
<accession>A0A2J0PTI1</accession>
<proteinExistence type="predicted"/>